<dbReference type="EMBL" id="KK107238">
    <property type="protein sequence ID" value="EZA54651.1"/>
    <property type="molecule type" value="Genomic_DNA"/>
</dbReference>
<organism evidence="1 2">
    <name type="scientific">Ooceraea biroi</name>
    <name type="common">Clonal raider ant</name>
    <name type="synonym">Cerapachys biroi</name>
    <dbReference type="NCBI Taxonomy" id="2015173"/>
    <lineage>
        <taxon>Eukaryota</taxon>
        <taxon>Metazoa</taxon>
        <taxon>Ecdysozoa</taxon>
        <taxon>Arthropoda</taxon>
        <taxon>Hexapoda</taxon>
        <taxon>Insecta</taxon>
        <taxon>Pterygota</taxon>
        <taxon>Neoptera</taxon>
        <taxon>Endopterygota</taxon>
        <taxon>Hymenoptera</taxon>
        <taxon>Apocrita</taxon>
        <taxon>Aculeata</taxon>
        <taxon>Formicoidea</taxon>
        <taxon>Formicidae</taxon>
        <taxon>Dorylinae</taxon>
        <taxon>Ooceraea</taxon>
    </lineage>
</organism>
<sequence length="88" mass="10207">IFFGEEENRRLATPRGRRGTVWDFHPLKTSSGLRPGERNLRLRLEGHRLGELTPIYIQEENQRSSCLSTETLKSTFLACIVMHHVDDE</sequence>
<gene>
    <name evidence="1" type="ORF">X777_04936</name>
</gene>
<evidence type="ECO:0000313" key="2">
    <source>
        <dbReference type="Proteomes" id="UP000053097"/>
    </source>
</evidence>
<name>A0A026WG67_OOCBI</name>
<reference evidence="1 2" key="1">
    <citation type="journal article" date="2014" name="Curr. Biol.">
        <title>The genome of the clonal raider ant Cerapachys biroi.</title>
        <authorList>
            <person name="Oxley P.R."/>
            <person name="Ji L."/>
            <person name="Fetter-Pruneda I."/>
            <person name="McKenzie S.K."/>
            <person name="Li C."/>
            <person name="Hu H."/>
            <person name="Zhang G."/>
            <person name="Kronauer D.J."/>
        </authorList>
    </citation>
    <scope>NUCLEOTIDE SEQUENCE [LARGE SCALE GENOMIC DNA]</scope>
</reference>
<evidence type="ECO:0000313" key="1">
    <source>
        <dbReference type="EMBL" id="EZA54651.1"/>
    </source>
</evidence>
<proteinExistence type="predicted"/>
<dbReference type="AlphaFoldDB" id="A0A026WG67"/>
<keyword evidence="2" id="KW-1185">Reference proteome</keyword>
<protein>
    <submittedName>
        <fullName evidence="1">Uncharacterized protein</fullName>
    </submittedName>
</protein>
<dbReference type="Proteomes" id="UP000053097">
    <property type="component" value="Unassembled WGS sequence"/>
</dbReference>
<feature type="non-terminal residue" evidence="1">
    <location>
        <position position="1"/>
    </location>
</feature>
<accession>A0A026WG67</accession>